<sequence>MDASVLSEDEERRALLQALHPGWRIWRAMNGDREGAWCATNRQPANGYARTLVEDTADALEARLAAPPRGID</sequence>
<dbReference type="EMBL" id="PVZC01000001">
    <property type="protein sequence ID" value="PRY02327.1"/>
    <property type="molecule type" value="Genomic_DNA"/>
</dbReference>
<proteinExistence type="predicted"/>
<dbReference type="AlphaFoldDB" id="A0A2T0QEG8"/>
<keyword evidence="2" id="KW-1185">Reference proteome</keyword>
<reference evidence="1 2" key="1">
    <citation type="submission" date="2018-03" db="EMBL/GenBank/DDBJ databases">
        <title>Genomic Encyclopedia of Archaeal and Bacterial Type Strains, Phase II (KMG-II): from individual species to whole genera.</title>
        <authorList>
            <person name="Goeker M."/>
        </authorList>
    </citation>
    <scope>NUCLEOTIDE SEQUENCE [LARGE SCALE GENOMIC DNA]</scope>
    <source>
        <strain evidence="1 2">DSM 45601</strain>
    </source>
</reference>
<accession>A0A2T0QEG8</accession>
<name>A0A2T0QEG8_9ACTN</name>
<organism evidence="1 2">
    <name type="scientific">Allonocardiopsis opalescens</name>
    <dbReference type="NCBI Taxonomy" id="1144618"/>
    <lineage>
        <taxon>Bacteria</taxon>
        <taxon>Bacillati</taxon>
        <taxon>Actinomycetota</taxon>
        <taxon>Actinomycetes</taxon>
        <taxon>Streptosporangiales</taxon>
        <taxon>Allonocardiopsis</taxon>
    </lineage>
</organism>
<evidence type="ECO:0000313" key="2">
    <source>
        <dbReference type="Proteomes" id="UP000237846"/>
    </source>
</evidence>
<comment type="caution">
    <text evidence="1">The sequence shown here is derived from an EMBL/GenBank/DDBJ whole genome shotgun (WGS) entry which is preliminary data.</text>
</comment>
<dbReference type="RefSeq" id="WP_146159334.1">
    <property type="nucleotide sequence ID" value="NZ_PVZC01000001.1"/>
</dbReference>
<evidence type="ECO:0000313" key="1">
    <source>
        <dbReference type="EMBL" id="PRY02327.1"/>
    </source>
</evidence>
<protein>
    <submittedName>
        <fullName evidence="1">Uncharacterized protein</fullName>
    </submittedName>
</protein>
<dbReference type="OrthoDB" id="3482380at2"/>
<dbReference type="Proteomes" id="UP000237846">
    <property type="component" value="Unassembled WGS sequence"/>
</dbReference>
<gene>
    <name evidence="1" type="ORF">CLV72_101929</name>
</gene>